<dbReference type="AlphaFoldDB" id="A0A1G7C992"/>
<dbReference type="SUPFAM" id="SSF53098">
    <property type="entry name" value="Ribonuclease H-like"/>
    <property type="match status" value="1"/>
</dbReference>
<dbReference type="InterPro" id="IPR012337">
    <property type="entry name" value="RNaseH-like_sf"/>
</dbReference>
<dbReference type="Pfam" id="PF01609">
    <property type="entry name" value="DDE_Tnp_1"/>
    <property type="match status" value="1"/>
</dbReference>
<accession>A0A1G7C992</accession>
<organism evidence="2 3">
    <name type="scientific">Bradyrhizobium brasilense</name>
    <dbReference type="NCBI Taxonomy" id="1419277"/>
    <lineage>
        <taxon>Bacteria</taxon>
        <taxon>Pseudomonadati</taxon>
        <taxon>Pseudomonadota</taxon>
        <taxon>Alphaproteobacteria</taxon>
        <taxon>Hyphomicrobiales</taxon>
        <taxon>Nitrobacteraceae</taxon>
        <taxon>Bradyrhizobium</taxon>
    </lineage>
</organism>
<gene>
    <name evidence="2" type="ORF">SAMN05216337_102489</name>
</gene>
<evidence type="ECO:0000313" key="3">
    <source>
        <dbReference type="Proteomes" id="UP000199245"/>
    </source>
</evidence>
<dbReference type="InterPro" id="IPR054836">
    <property type="entry name" value="Tn5_transposase"/>
</dbReference>
<evidence type="ECO:0000259" key="1">
    <source>
        <dbReference type="Pfam" id="PF01609"/>
    </source>
</evidence>
<name>A0A1G7C992_9BRAD</name>
<reference evidence="2 3" key="1">
    <citation type="submission" date="2016-10" db="EMBL/GenBank/DDBJ databases">
        <authorList>
            <person name="de Groot N.N."/>
        </authorList>
    </citation>
    <scope>NUCLEOTIDE SEQUENCE [LARGE SCALE GENOMIC DNA]</scope>
    <source>
        <strain evidence="2 3">R5</strain>
    </source>
</reference>
<dbReference type="GO" id="GO:0004803">
    <property type="term" value="F:transposase activity"/>
    <property type="evidence" value="ECO:0007669"/>
    <property type="project" value="InterPro"/>
</dbReference>
<protein>
    <submittedName>
        <fullName evidence="2">Transposase DDE domain-containing protein</fullName>
    </submittedName>
</protein>
<proteinExistence type="predicted"/>
<dbReference type="NCBIfam" id="NF033590">
    <property type="entry name" value="transpos_IS4_3"/>
    <property type="match status" value="1"/>
</dbReference>
<feature type="domain" description="Transposase IS4-like" evidence="1">
    <location>
        <begin position="186"/>
        <end position="279"/>
    </location>
</feature>
<sequence>MAEHAAERTAARVAGREVLVVQDTSELALGGRRAKADGYGPVGKGGALRGLLLHAVLAVDAGSGALLGLVDAPVRNRSGGKVKSRRSRTTAQKESQRWLDGTARAGVVLAAAQSITGVSDRESDIYEHFVRRPDNMHLIVRACQNRRIETNDAEQIGQLFGHVDSLPEQGRFAVEIPAAPGRAGRKGELAVRFGRVELRRPLHGASDLPPTTTVSVVDVRETSAADGEKPIHWRLLTTYSVTSLADAQRIIGLYRMRWVAEEYFHTIKTAGFNIEQADIAEPEIMIKLVAAIAVAAVTVMQLVKARDGTTDQSLLEAFEPADQPILEAISARLEGKTARQQNPHSKGSLAFAAWVIARLGGWTGYYDKPGPKTMRRGLDDFQRIKYGSTLRLQNV</sequence>
<dbReference type="Gene3D" id="1.10.740.10">
    <property type="entry name" value="Transferase Inhibitor Protein From Tn5, Chain"/>
    <property type="match status" value="1"/>
</dbReference>
<dbReference type="InterPro" id="IPR002559">
    <property type="entry name" value="Transposase_11"/>
</dbReference>
<evidence type="ECO:0000313" key="2">
    <source>
        <dbReference type="EMBL" id="SDE35773.1"/>
    </source>
</evidence>
<dbReference type="PANTHER" id="PTHR37319:SF1">
    <property type="entry name" value="TRANSPOSASE TN5 DIMERISATION DOMAIN-CONTAINING PROTEIN"/>
    <property type="match status" value="1"/>
</dbReference>
<dbReference type="GO" id="GO:0003677">
    <property type="term" value="F:DNA binding"/>
    <property type="evidence" value="ECO:0007669"/>
    <property type="project" value="InterPro"/>
</dbReference>
<dbReference type="PANTHER" id="PTHR37319">
    <property type="entry name" value="TRANSPOSASE"/>
    <property type="match status" value="1"/>
</dbReference>
<dbReference type="EMBL" id="FMZW01000024">
    <property type="protein sequence ID" value="SDE35773.1"/>
    <property type="molecule type" value="Genomic_DNA"/>
</dbReference>
<dbReference type="GO" id="GO:0006313">
    <property type="term" value="P:DNA transposition"/>
    <property type="evidence" value="ECO:0007669"/>
    <property type="project" value="InterPro"/>
</dbReference>
<dbReference type="Gene3D" id="3.90.350.10">
    <property type="entry name" value="Transposase Inhibitor Protein From Tn5, Chain A, domain 1"/>
    <property type="match status" value="1"/>
</dbReference>
<dbReference type="Proteomes" id="UP000199245">
    <property type="component" value="Unassembled WGS sequence"/>
</dbReference>
<dbReference type="InterPro" id="IPR047768">
    <property type="entry name" value="Tn5p-like"/>
</dbReference>
<dbReference type="InterPro" id="IPR014737">
    <property type="entry name" value="Transposase_Tn5-like_C"/>
</dbReference>